<evidence type="ECO:0000313" key="2">
    <source>
        <dbReference type="EMBL" id="JAB62916.1"/>
    </source>
</evidence>
<evidence type="ECO:0000256" key="1">
    <source>
        <dbReference type="SAM" id="MobiDB-lite"/>
    </source>
</evidence>
<dbReference type="EMBL" id="GALX01005550">
    <property type="protein sequence ID" value="JAB62916.1"/>
    <property type="molecule type" value="Transcribed_RNA"/>
</dbReference>
<dbReference type="AlphaFoldDB" id="V5I800"/>
<accession>V5I800</accession>
<proteinExistence type="predicted"/>
<name>V5I800_ANOGL</name>
<feature type="region of interest" description="Disordered" evidence="1">
    <location>
        <begin position="1"/>
        <end position="91"/>
    </location>
</feature>
<sequence>MPKPHFENKQTWIKHDRERDRDRRVTFKPNRFGGQKNHNRDWSNAIREHLQDEDVDMGVSSGSGRNFINKKYNKGKKGRKGSPIPNSRRKLLEGPTNWYKVSVST</sequence>
<feature type="compositionally biased region" description="Basic and acidic residues" evidence="1">
    <location>
        <begin position="38"/>
        <end position="52"/>
    </location>
</feature>
<feature type="compositionally biased region" description="Basic and acidic residues" evidence="1">
    <location>
        <begin position="1"/>
        <end position="25"/>
    </location>
</feature>
<protein>
    <submittedName>
        <fullName evidence="2">Uncharacterized protein</fullName>
    </submittedName>
</protein>
<reference evidence="2" key="1">
    <citation type="submission" date="2013-07" db="EMBL/GenBank/DDBJ databases">
        <title>Midgut Transcriptome Profiling of Anoplphora glabripennis, a Lignocellulose Degrading, Wood-Boring Cerambycid.</title>
        <authorList>
            <person name="Scully E.D."/>
            <person name="Hoover K."/>
            <person name="Carlson J.E."/>
            <person name="Tien M."/>
            <person name="Geib S.M."/>
        </authorList>
    </citation>
    <scope>NUCLEOTIDE SEQUENCE</scope>
</reference>
<dbReference type="OrthoDB" id="25872at2759"/>
<organism evidence="2">
    <name type="scientific">Anoplophora glabripennis</name>
    <name type="common">Asian longhorn beetle</name>
    <name type="synonym">Anoplophora nobilis</name>
    <dbReference type="NCBI Taxonomy" id="217634"/>
    <lineage>
        <taxon>Eukaryota</taxon>
        <taxon>Metazoa</taxon>
        <taxon>Ecdysozoa</taxon>
        <taxon>Arthropoda</taxon>
        <taxon>Hexapoda</taxon>
        <taxon>Insecta</taxon>
        <taxon>Pterygota</taxon>
        <taxon>Neoptera</taxon>
        <taxon>Endopterygota</taxon>
        <taxon>Coleoptera</taxon>
        <taxon>Polyphaga</taxon>
        <taxon>Cucujiformia</taxon>
        <taxon>Chrysomeloidea</taxon>
        <taxon>Cerambycidae</taxon>
        <taxon>Lamiinae</taxon>
        <taxon>Lamiini</taxon>
        <taxon>Anoplophora</taxon>
    </lineage>
</organism>
<feature type="compositionally biased region" description="Basic residues" evidence="1">
    <location>
        <begin position="71"/>
        <end position="80"/>
    </location>
</feature>